<reference evidence="1 2" key="1">
    <citation type="submission" date="2022-01" db="EMBL/GenBank/DDBJ databases">
        <authorList>
            <person name="Xiong W."/>
            <person name="Schranz E."/>
        </authorList>
    </citation>
    <scope>NUCLEOTIDE SEQUENCE [LARGE SCALE GENOMIC DNA]</scope>
</reference>
<evidence type="ECO:0000313" key="1">
    <source>
        <dbReference type="EMBL" id="CAH1453294.1"/>
    </source>
</evidence>
<gene>
    <name evidence="1" type="ORF">LVIROSA_LOCUS38549</name>
</gene>
<name>A0AAU9PT00_9ASTR</name>
<dbReference type="Proteomes" id="UP001157418">
    <property type="component" value="Unassembled WGS sequence"/>
</dbReference>
<accession>A0AAU9PT00</accession>
<organism evidence="1 2">
    <name type="scientific">Lactuca virosa</name>
    <dbReference type="NCBI Taxonomy" id="75947"/>
    <lineage>
        <taxon>Eukaryota</taxon>
        <taxon>Viridiplantae</taxon>
        <taxon>Streptophyta</taxon>
        <taxon>Embryophyta</taxon>
        <taxon>Tracheophyta</taxon>
        <taxon>Spermatophyta</taxon>
        <taxon>Magnoliopsida</taxon>
        <taxon>eudicotyledons</taxon>
        <taxon>Gunneridae</taxon>
        <taxon>Pentapetalae</taxon>
        <taxon>asterids</taxon>
        <taxon>campanulids</taxon>
        <taxon>Asterales</taxon>
        <taxon>Asteraceae</taxon>
        <taxon>Cichorioideae</taxon>
        <taxon>Cichorieae</taxon>
        <taxon>Lactucinae</taxon>
        <taxon>Lactuca</taxon>
    </lineage>
</organism>
<protein>
    <submittedName>
        <fullName evidence="1">Uncharacterized protein</fullName>
    </submittedName>
</protein>
<evidence type="ECO:0000313" key="2">
    <source>
        <dbReference type="Proteomes" id="UP001157418"/>
    </source>
</evidence>
<proteinExistence type="predicted"/>
<keyword evidence="2" id="KW-1185">Reference proteome</keyword>
<sequence>MAQIAKVNKVKAAEYARCTQTYAQRTPSLASTRGVRAGQNSPAVDDPTVFLTLSPQYNRHNTTCSCRPTPSIPKDRWFLEL</sequence>
<comment type="caution">
    <text evidence="1">The sequence shown here is derived from an EMBL/GenBank/DDBJ whole genome shotgun (WGS) entry which is preliminary data.</text>
</comment>
<dbReference type="AlphaFoldDB" id="A0AAU9PT00"/>
<dbReference type="EMBL" id="CAKMRJ010005745">
    <property type="protein sequence ID" value="CAH1453294.1"/>
    <property type="molecule type" value="Genomic_DNA"/>
</dbReference>